<keyword evidence="6" id="KW-0808">Transferase</keyword>
<evidence type="ECO:0000256" key="3">
    <source>
        <dbReference type="ARBA" id="ARBA00022553"/>
    </source>
</evidence>
<evidence type="ECO:0000256" key="2">
    <source>
        <dbReference type="ARBA" id="ARBA00012438"/>
    </source>
</evidence>
<dbReference type="Gene3D" id="3.30.565.10">
    <property type="entry name" value="Histidine kinase-like ATPase, C-terminal domain"/>
    <property type="match status" value="1"/>
</dbReference>
<dbReference type="GO" id="GO:0004673">
    <property type="term" value="F:protein histidine kinase activity"/>
    <property type="evidence" value="ECO:0007669"/>
    <property type="project" value="UniProtKB-EC"/>
</dbReference>
<dbReference type="InterPro" id="IPR014265">
    <property type="entry name" value="XrtA/PrsK"/>
</dbReference>
<keyword evidence="4" id="KW-0812">Transmembrane</keyword>
<dbReference type="PROSITE" id="PS50109">
    <property type="entry name" value="HIS_KIN"/>
    <property type="match status" value="1"/>
</dbReference>
<evidence type="ECO:0000313" key="6">
    <source>
        <dbReference type="EMBL" id="MBC3943063.1"/>
    </source>
</evidence>
<comment type="caution">
    <text evidence="6">The sequence shown here is derived from an EMBL/GenBank/DDBJ whole genome shotgun (WGS) entry which is preliminary data.</text>
</comment>
<keyword evidence="7" id="KW-1185">Reference proteome</keyword>
<feature type="transmembrane region" description="Helical" evidence="4">
    <location>
        <begin position="87"/>
        <end position="109"/>
    </location>
</feature>
<gene>
    <name evidence="6" type="primary">prsK</name>
    <name evidence="6" type="ORF">H8S47_15415</name>
</gene>
<keyword evidence="6" id="KW-0418">Kinase</keyword>
<dbReference type="EC" id="2.7.13.3" evidence="2"/>
<dbReference type="Pfam" id="PF02518">
    <property type="entry name" value="HATPase_c"/>
    <property type="match status" value="1"/>
</dbReference>
<feature type="transmembrane region" description="Helical" evidence="4">
    <location>
        <begin position="254"/>
        <end position="276"/>
    </location>
</feature>
<evidence type="ECO:0000313" key="7">
    <source>
        <dbReference type="Proteomes" id="UP000597613"/>
    </source>
</evidence>
<dbReference type="InterPro" id="IPR003594">
    <property type="entry name" value="HATPase_dom"/>
</dbReference>
<dbReference type="SMART" id="SM00387">
    <property type="entry name" value="HATPase_c"/>
    <property type="match status" value="1"/>
</dbReference>
<organism evidence="6 7">
    <name type="scientific">Sphingomonas albertensis</name>
    <dbReference type="NCBI Taxonomy" id="2762591"/>
    <lineage>
        <taxon>Bacteria</taxon>
        <taxon>Pseudomonadati</taxon>
        <taxon>Pseudomonadota</taxon>
        <taxon>Alphaproteobacteria</taxon>
        <taxon>Sphingomonadales</taxon>
        <taxon>Sphingomonadaceae</taxon>
        <taxon>Sphingomonas</taxon>
    </lineage>
</organism>
<keyword evidence="4" id="KW-1133">Transmembrane helix</keyword>
<dbReference type="SUPFAM" id="SSF55781">
    <property type="entry name" value="GAF domain-like"/>
    <property type="match status" value="1"/>
</dbReference>
<dbReference type="PRINTS" id="PR00344">
    <property type="entry name" value="BCTRLSENSOR"/>
</dbReference>
<name>A0ABR7ARH6_9SPHN</name>
<evidence type="ECO:0000256" key="4">
    <source>
        <dbReference type="SAM" id="Phobius"/>
    </source>
</evidence>
<dbReference type="RefSeq" id="WP_187504676.1">
    <property type="nucleotide sequence ID" value="NZ_CP162536.1"/>
</dbReference>
<dbReference type="InterPro" id="IPR004358">
    <property type="entry name" value="Sig_transdc_His_kin-like_C"/>
</dbReference>
<proteinExistence type="predicted"/>
<feature type="transmembrane region" description="Helical" evidence="4">
    <location>
        <begin position="185"/>
        <end position="206"/>
    </location>
</feature>
<dbReference type="EMBL" id="JACONT010000039">
    <property type="protein sequence ID" value="MBC3943063.1"/>
    <property type="molecule type" value="Genomic_DNA"/>
</dbReference>
<dbReference type="InterPro" id="IPR005467">
    <property type="entry name" value="His_kinase_dom"/>
</dbReference>
<dbReference type="InterPro" id="IPR036890">
    <property type="entry name" value="HATPase_C_sf"/>
</dbReference>
<dbReference type="SUPFAM" id="SSF55874">
    <property type="entry name" value="ATPase domain of HSP90 chaperone/DNA topoisomerase II/histidine kinase"/>
    <property type="match status" value="1"/>
</dbReference>
<keyword evidence="4" id="KW-0472">Membrane</keyword>
<dbReference type="PANTHER" id="PTHR43547:SF2">
    <property type="entry name" value="HYBRID SIGNAL TRANSDUCTION HISTIDINE KINASE C"/>
    <property type="match status" value="1"/>
</dbReference>
<protein>
    <recommendedName>
        <fullName evidence="2">histidine kinase</fullName>
        <ecNumber evidence="2">2.7.13.3</ecNumber>
    </recommendedName>
</protein>
<comment type="catalytic activity">
    <reaction evidence="1">
        <text>ATP + protein L-histidine = ADP + protein N-phospho-L-histidine.</text>
        <dbReference type="EC" id="2.7.13.3"/>
    </reaction>
</comment>
<sequence>MITTLVLWSHALAALLFGALALAQLRRPGGHWPHAAFVFALVTTSLWALAVAGIDSRDVAARIAACVRDIAWLGFMLALVRRDRAGNYALGAVYFVVMALAGTAALLAIVERMGLDADALAALASARTVLRMMGAVSSLVLVHHLYQAAPASRGGIRLVLLALAAMWGADLIVSGAVYFDARWTTLTIVANGAVMSGAAALLVVGVHRSGDWTLALSRPIAVRALSAVALILYAGITALASHIVAGYAGSHARAVQAAIVFGATASMLALLSTPWLRAWTKVKIAKHLFRHRYDYRAEWQRFTDTLGKPGVGAETLDIRVVKSIADLTDSPGGLLLVADGISLGLGTAWNWLGTADGPHDDALAAYLARDARIVELDPVRAGTASAEDLASVPAWLRECTEAWAIVPLVHGGALVGAIVLARPPVDRALDWEDFDLLRVAGRQAASYLAEDRAHAALADAARFDEFNRRFAFILHDIKNLVSQLTLVARNAERHADNPDFRVDMVATLKDSSDRMNALLARLSQHGPVRGEPLQPLDVTVIVARVATARQAQHPIVTRGGSVSALGHAARLEQVLGQLVQNAVEACGADDPILLSVETIGDRVAIDVIDHGCGMTPGFVRDQLFRPFVSSKPAGFGIGAFEARQLVHAMGGSLEVVSREGEGTRFRILLPAVAAPVAAAAASLEEAA</sequence>
<dbReference type="Proteomes" id="UP000597613">
    <property type="component" value="Unassembled WGS sequence"/>
</dbReference>
<feature type="transmembrane region" description="Helical" evidence="4">
    <location>
        <begin position="6"/>
        <end position="23"/>
    </location>
</feature>
<accession>A0ABR7ARH6</accession>
<evidence type="ECO:0000256" key="1">
    <source>
        <dbReference type="ARBA" id="ARBA00000085"/>
    </source>
</evidence>
<feature type="transmembrane region" description="Helical" evidence="4">
    <location>
        <begin position="227"/>
        <end position="248"/>
    </location>
</feature>
<dbReference type="NCBIfam" id="TIGR02916">
    <property type="entry name" value="PEP_his_kin"/>
    <property type="match status" value="1"/>
</dbReference>
<dbReference type="Gene3D" id="3.30.450.40">
    <property type="match status" value="1"/>
</dbReference>
<reference evidence="6 7" key="1">
    <citation type="submission" date="2020-08" db="EMBL/GenBank/DDBJ databases">
        <title>Putative novel bacterial strains isolated from necrotic wheat leaf tissues caused by Xanthomonas translucens.</title>
        <authorList>
            <person name="Tambong J.T."/>
        </authorList>
    </citation>
    <scope>NUCLEOTIDE SEQUENCE [LARGE SCALE GENOMIC DNA]</scope>
    <source>
        <strain evidence="7">DOAB 1063</strain>
    </source>
</reference>
<dbReference type="PANTHER" id="PTHR43547">
    <property type="entry name" value="TWO-COMPONENT HISTIDINE KINASE"/>
    <property type="match status" value="1"/>
</dbReference>
<feature type="transmembrane region" description="Helical" evidence="4">
    <location>
        <begin position="158"/>
        <end position="179"/>
    </location>
</feature>
<evidence type="ECO:0000259" key="5">
    <source>
        <dbReference type="PROSITE" id="PS50109"/>
    </source>
</evidence>
<feature type="transmembrane region" description="Helical" evidence="4">
    <location>
        <begin position="35"/>
        <end position="54"/>
    </location>
</feature>
<keyword evidence="3" id="KW-0597">Phosphoprotein</keyword>
<feature type="domain" description="Histidine kinase" evidence="5">
    <location>
        <begin position="472"/>
        <end position="673"/>
    </location>
</feature>
<dbReference type="InterPro" id="IPR029016">
    <property type="entry name" value="GAF-like_dom_sf"/>
</dbReference>